<evidence type="ECO:0000256" key="4">
    <source>
        <dbReference type="ARBA" id="ARBA00023136"/>
    </source>
</evidence>
<evidence type="ECO:0000313" key="9">
    <source>
        <dbReference type="Proteomes" id="UP000677244"/>
    </source>
</evidence>
<organism evidence="8 9">
    <name type="scientific">Niastella soli</name>
    <dbReference type="NCBI Taxonomy" id="2821487"/>
    <lineage>
        <taxon>Bacteria</taxon>
        <taxon>Pseudomonadati</taxon>
        <taxon>Bacteroidota</taxon>
        <taxon>Chitinophagia</taxon>
        <taxon>Chitinophagales</taxon>
        <taxon>Chitinophagaceae</taxon>
        <taxon>Niastella</taxon>
    </lineage>
</organism>
<dbReference type="RefSeq" id="WP_209141050.1">
    <property type="nucleotide sequence ID" value="NZ_JAGHKO010000005.1"/>
</dbReference>
<dbReference type="SUPFAM" id="SSF48452">
    <property type="entry name" value="TPR-like"/>
    <property type="match status" value="1"/>
</dbReference>
<dbReference type="EMBL" id="JAGHKO010000005">
    <property type="protein sequence ID" value="MBO9202993.1"/>
    <property type="molecule type" value="Genomic_DNA"/>
</dbReference>
<evidence type="ECO:0000259" key="7">
    <source>
        <dbReference type="Pfam" id="PF14322"/>
    </source>
</evidence>
<evidence type="ECO:0000256" key="2">
    <source>
        <dbReference type="ARBA" id="ARBA00006275"/>
    </source>
</evidence>
<name>A0ABS3YZ29_9BACT</name>
<evidence type="ECO:0000256" key="3">
    <source>
        <dbReference type="ARBA" id="ARBA00022729"/>
    </source>
</evidence>
<proteinExistence type="inferred from homology"/>
<reference evidence="8 9" key="1">
    <citation type="submission" date="2021-03" db="EMBL/GenBank/DDBJ databases">
        <title>Assistant Professor.</title>
        <authorList>
            <person name="Huq M.A."/>
        </authorList>
    </citation>
    <scope>NUCLEOTIDE SEQUENCE [LARGE SCALE GENOMIC DNA]</scope>
    <source>
        <strain evidence="8 9">MAH-29</strain>
    </source>
</reference>
<dbReference type="InterPro" id="IPR011990">
    <property type="entry name" value="TPR-like_helical_dom_sf"/>
</dbReference>
<gene>
    <name evidence="8" type="ORF">J7I42_22065</name>
</gene>
<dbReference type="Pfam" id="PF14322">
    <property type="entry name" value="SusD-like_3"/>
    <property type="match status" value="1"/>
</dbReference>
<dbReference type="InterPro" id="IPR033985">
    <property type="entry name" value="SusD-like_N"/>
</dbReference>
<keyword evidence="9" id="KW-1185">Reference proteome</keyword>
<dbReference type="Pfam" id="PF07980">
    <property type="entry name" value="SusD_RagB"/>
    <property type="match status" value="1"/>
</dbReference>
<feature type="domain" description="RagB/SusD" evidence="6">
    <location>
        <begin position="338"/>
        <end position="478"/>
    </location>
</feature>
<accession>A0ABS3YZ29</accession>
<dbReference type="Proteomes" id="UP000677244">
    <property type="component" value="Unassembled WGS sequence"/>
</dbReference>
<evidence type="ECO:0000256" key="1">
    <source>
        <dbReference type="ARBA" id="ARBA00004442"/>
    </source>
</evidence>
<evidence type="ECO:0000256" key="5">
    <source>
        <dbReference type="ARBA" id="ARBA00023237"/>
    </source>
</evidence>
<protein>
    <submittedName>
        <fullName evidence="8">RagB/SusD family nutrient uptake outer membrane protein</fullName>
    </submittedName>
</protein>
<dbReference type="Gene3D" id="1.25.40.390">
    <property type="match status" value="1"/>
</dbReference>
<dbReference type="PROSITE" id="PS51257">
    <property type="entry name" value="PROKAR_LIPOPROTEIN"/>
    <property type="match status" value="1"/>
</dbReference>
<dbReference type="InterPro" id="IPR012944">
    <property type="entry name" value="SusD_RagB_dom"/>
</dbReference>
<feature type="domain" description="SusD-like N-terminal" evidence="7">
    <location>
        <begin position="22"/>
        <end position="207"/>
    </location>
</feature>
<evidence type="ECO:0000313" key="8">
    <source>
        <dbReference type="EMBL" id="MBO9202993.1"/>
    </source>
</evidence>
<evidence type="ECO:0000259" key="6">
    <source>
        <dbReference type="Pfam" id="PF07980"/>
    </source>
</evidence>
<keyword evidence="4" id="KW-0472">Membrane</keyword>
<comment type="subcellular location">
    <subcellularLocation>
        <location evidence="1">Cell outer membrane</location>
    </subcellularLocation>
</comment>
<comment type="caution">
    <text evidence="8">The sequence shown here is derived from an EMBL/GenBank/DDBJ whole genome shotgun (WGS) entry which is preliminary data.</text>
</comment>
<comment type="similarity">
    <text evidence="2">Belongs to the SusD family.</text>
</comment>
<keyword evidence="3" id="KW-0732">Signal</keyword>
<sequence length="503" mass="57104">MNKLTTTLLIAGTLVFTGCKKWLDVTPEGLTTKDEMFESQKGFRDALTGAYIDLKSSDAYGGAMTWGAVEFLARNWDVSSPDRTDLNALVNANYLDAGAKKTIDAIYAKEYKVVADVNSILGNIDAKKGLFQDNNYALIKGEALTLRAFAHFDVLRMFGPMPDSVNTTPILPYVTEVSKDIVPLSGYDDFAKQILADLDQAELSLKDVDPITQFSLSELNPLVTSVNNVPVVSDDYYMYRQVRMNYYAVLALKARVNNWLKTRGDSYRANAVKYAQMVIDAKDHLGAPTYKLGERKDVVNGDATFTSEHIAAVIYNNLNDVVTKTFGETGTLVRYDLSISDGFYYLNNLFPVTERTTDARFVGMWQYKITPGQGQYIMYKKYIQREPYPNNQIPLLRLSEMYLILTECALTKADAENSYRIYCDKKGIPFATGFSASGWEADRRNKMIREYVREFYAEGQTFFTYKRYNVTTLPVNWMVSQYLGSPKRYIVPKPDREINYHNK</sequence>
<keyword evidence="5" id="KW-0998">Cell outer membrane</keyword>